<dbReference type="InterPro" id="IPR002048">
    <property type="entry name" value="EF_hand_dom"/>
</dbReference>
<feature type="coiled-coil region" evidence="8">
    <location>
        <begin position="208"/>
        <end position="391"/>
    </location>
</feature>
<keyword evidence="3" id="KW-0479">Metal-binding</keyword>
<name>A0A8C1VCS8_CYPCA</name>
<evidence type="ECO:0000313" key="13">
    <source>
        <dbReference type="Proteomes" id="UP000694700"/>
    </source>
</evidence>
<evidence type="ECO:0000256" key="3">
    <source>
        <dbReference type="ARBA" id="ARBA00022723"/>
    </source>
</evidence>
<evidence type="ECO:0000259" key="11">
    <source>
        <dbReference type="PROSITE" id="PS50222"/>
    </source>
</evidence>
<dbReference type="PRINTS" id="PR00449">
    <property type="entry name" value="RASTRNSFRMNG"/>
</dbReference>
<dbReference type="InterPro" id="IPR011992">
    <property type="entry name" value="EF-hand-dom_pair"/>
</dbReference>
<organism evidence="12 13">
    <name type="scientific">Cyprinus carpio</name>
    <name type="common">Common carp</name>
    <dbReference type="NCBI Taxonomy" id="7962"/>
    <lineage>
        <taxon>Eukaryota</taxon>
        <taxon>Metazoa</taxon>
        <taxon>Chordata</taxon>
        <taxon>Craniata</taxon>
        <taxon>Vertebrata</taxon>
        <taxon>Euteleostomi</taxon>
        <taxon>Actinopterygii</taxon>
        <taxon>Neopterygii</taxon>
        <taxon>Teleostei</taxon>
        <taxon>Ostariophysi</taxon>
        <taxon>Cypriniformes</taxon>
        <taxon>Cyprinidae</taxon>
        <taxon>Cyprininae</taxon>
        <taxon>Cyprinus</taxon>
    </lineage>
</organism>
<dbReference type="SMART" id="SM00174">
    <property type="entry name" value="RHO"/>
    <property type="match status" value="1"/>
</dbReference>
<dbReference type="AlphaFoldDB" id="A0A8C1VCS8"/>
<proteinExistence type="predicted"/>
<dbReference type="InterPro" id="IPR018247">
    <property type="entry name" value="EF_Hand_1_Ca_BS"/>
</dbReference>
<dbReference type="NCBIfam" id="TIGR00231">
    <property type="entry name" value="small_GTP"/>
    <property type="match status" value="1"/>
</dbReference>
<keyword evidence="7" id="KW-0342">GTP-binding</keyword>
<feature type="region of interest" description="Disordered" evidence="9">
    <location>
        <begin position="406"/>
        <end position="428"/>
    </location>
</feature>
<dbReference type="PROSITE" id="PS50222">
    <property type="entry name" value="EF_HAND_2"/>
    <property type="match status" value="1"/>
</dbReference>
<sequence length="746" mass="85162">MRDNERSSNHSCLHLNKLPVDPARGFCAPVGDVHVSSRTFSVHFSSHFRLFFSSFYHFHVFGALSLYTGVFCITVCLSSFNETMNQADLRRLFAACDGNKSGRVEYEDFTIVCRELNVPADEIRTLFNKFDLDGDGYINFNDFSLSFHEVSEALNLALLGNSLQSQRSAWDEFENTLDGDVAFYLGRQWDELKELYEQIHSTTDELLLQQYEDLIKALVAESKEHRMEIEQLETSLRRTEELTSSQLAEMEEDLQQQLARTEERVREEEQKKLDESIATLQIKHENELADLQTTIERLTKQYQEDSKLNSPREDAIKLRAHIKDLMQENEELRSSLMKAQINVSVLQVELDRLKNAFTDQKLQHERESDDLKKMVLEYQSYSSQIEFLQEMNKTLYDSNDGLRCALSQDNGSSKRRLSPKNEVPPRKMKPLRQSTMNQSGFTNEEDMMALVKCWADKYLDSGVSVQRDAEPMSGSDYDSDDSHNSVQIEHHSYSCIPSEMEVSELKSEALGSVARSTAGSISSSLRRRLSAFPVKKTEEDLHDTEDLAPVYRLVLAGDAGSGKSSFLLRLSLNEFRGDIQTTLGVDFQIKKMLVDGEKTNLQIWDTAGQERFRSIARSYFRKAHGVLLLYDVTSESSFLNVREWVEQIRESTDEDIPMCVIGNKVDLRAERPEGSCVSAFHGEKLAMAYNALFCEASAKEGTNVIEAVLHLAREVKKRAKLGRRSESRVKLSLHKRKKTLSNCCGV</sequence>
<dbReference type="PROSITE" id="PS51421">
    <property type="entry name" value="RAS"/>
    <property type="match status" value="1"/>
</dbReference>
<keyword evidence="10" id="KW-0812">Transmembrane</keyword>
<evidence type="ECO:0000256" key="1">
    <source>
        <dbReference type="ARBA" id="ARBA00004496"/>
    </source>
</evidence>
<dbReference type="InterPro" id="IPR050227">
    <property type="entry name" value="Rab"/>
</dbReference>
<evidence type="ECO:0000256" key="10">
    <source>
        <dbReference type="SAM" id="Phobius"/>
    </source>
</evidence>
<dbReference type="SMART" id="SM00175">
    <property type="entry name" value="RAB"/>
    <property type="match status" value="1"/>
</dbReference>
<dbReference type="InterPro" id="IPR001806">
    <property type="entry name" value="Small_GTPase"/>
</dbReference>
<dbReference type="InterPro" id="IPR005225">
    <property type="entry name" value="Small_GTP-bd"/>
</dbReference>
<dbReference type="PANTHER" id="PTHR47977">
    <property type="entry name" value="RAS-RELATED PROTEIN RAB"/>
    <property type="match status" value="1"/>
</dbReference>
<dbReference type="Pfam" id="PF00071">
    <property type="entry name" value="Ras"/>
    <property type="match status" value="1"/>
</dbReference>
<dbReference type="Pfam" id="PF13499">
    <property type="entry name" value="EF-hand_7"/>
    <property type="match status" value="1"/>
</dbReference>
<dbReference type="CDD" id="cd00154">
    <property type="entry name" value="Rab"/>
    <property type="match status" value="1"/>
</dbReference>
<dbReference type="GO" id="GO:0005525">
    <property type="term" value="F:GTP binding"/>
    <property type="evidence" value="ECO:0007669"/>
    <property type="project" value="UniProtKB-KW"/>
</dbReference>
<dbReference type="GO" id="GO:0005509">
    <property type="term" value="F:calcium ion binding"/>
    <property type="evidence" value="ECO:0007669"/>
    <property type="project" value="InterPro"/>
</dbReference>
<reference evidence="12" key="1">
    <citation type="submission" date="2025-08" db="UniProtKB">
        <authorList>
            <consortium name="Ensembl"/>
        </authorList>
    </citation>
    <scope>IDENTIFICATION</scope>
</reference>
<feature type="domain" description="EF-hand" evidence="11">
    <location>
        <begin position="118"/>
        <end position="153"/>
    </location>
</feature>
<evidence type="ECO:0000256" key="6">
    <source>
        <dbReference type="ARBA" id="ARBA00023054"/>
    </source>
</evidence>
<keyword evidence="4" id="KW-0547">Nucleotide-binding</keyword>
<dbReference type="PROSITE" id="PS00018">
    <property type="entry name" value="EF_HAND_1"/>
    <property type="match status" value="1"/>
</dbReference>
<dbReference type="SMART" id="SM00173">
    <property type="entry name" value="RAS"/>
    <property type="match status" value="1"/>
</dbReference>
<evidence type="ECO:0000256" key="2">
    <source>
        <dbReference type="ARBA" id="ARBA00022490"/>
    </source>
</evidence>
<dbReference type="GO" id="GO:0003924">
    <property type="term" value="F:GTPase activity"/>
    <property type="evidence" value="ECO:0007669"/>
    <property type="project" value="InterPro"/>
</dbReference>
<dbReference type="CDD" id="cd00051">
    <property type="entry name" value="EFh"/>
    <property type="match status" value="1"/>
</dbReference>
<dbReference type="GO" id="GO:0005737">
    <property type="term" value="C:cytoplasm"/>
    <property type="evidence" value="ECO:0007669"/>
    <property type="project" value="UniProtKB-SubCell"/>
</dbReference>
<dbReference type="PROSITE" id="PS51419">
    <property type="entry name" value="RAB"/>
    <property type="match status" value="1"/>
</dbReference>
<evidence type="ECO:0000256" key="7">
    <source>
        <dbReference type="ARBA" id="ARBA00023134"/>
    </source>
</evidence>
<evidence type="ECO:0000256" key="5">
    <source>
        <dbReference type="ARBA" id="ARBA00022837"/>
    </source>
</evidence>
<keyword evidence="10" id="KW-1133">Transmembrane helix</keyword>
<evidence type="ECO:0000256" key="8">
    <source>
        <dbReference type="SAM" id="Coils"/>
    </source>
</evidence>
<protein>
    <submittedName>
        <fullName evidence="12">Zgc:162879</fullName>
    </submittedName>
</protein>
<dbReference type="SUPFAM" id="SSF52540">
    <property type="entry name" value="P-loop containing nucleoside triphosphate hydrolases"/>
    <property type="match status" value="1"/>
</dbReference>
<dbReference type="SMART" id="SM00054">
    <property type="entry name" value="EFh"/>
    <property type="match status" value="2"/>
</dbReference>
<dbReference type="SMART" id="SM00176">
    <property type="entry name" value="RAN"/>
    <property type="match status" value="1"/>
</dbReference>
<evidence type="ECO:0000256" key="4">
    <source>
        <dbReference type="ARBA" id="ARBA00022741"/>
    </source>
</evidence>
<dbReference type="FunFam" id="3.40.50.300:FF:001348">
    <property type="entry name" value="Ras and EF-hand domain-containing protein"/>
    <property type="match status" value="1"/>
</dbReference>
<keyword evidence="10" id="KW-0472">Membrane</keyword>
<feature type="transmembrane region" description="Helical" evidence="10">
    <location>
        <begin position="55"/>
        <end position="80"/>
    </location>
</feature>
<keyword evidence="2" id="KW-0963">Cytoplasm</keyword>
<keyword evidence="6 8" id="KW-0175">Coiled coil</keyword>
<dbReference type="Ensembl" id="ENSCCRT00015049711.1">
    <property type="protein sequence ID" value="ENSCCRP00015048098.1"/>
    <property type="gene ID" value="ENSCCRG00015019893.1"/>
</dbReference>
<evidence type="ECO:0000313" key="12">
    <source>
        <dbReference type="Ensembl" id="ENSCCRP00015048098.1"/>
    </source>
</evidence>
<evidence type="ECO:0000256" key="9">
    <source>
        <dbReference type="SAM" id="MobiDB-lite"/>
    </source>
</evidence>
<dbReference type="SUPFAM" id="SSF47473">
    <property type="entry name" value="EF-hand"/>
    <property type="match status" value="1"/>
</dbReference>
<keyword evidence="5" id="KW-0106">Calcium</keyword>
<accession>A0A8C1VCS8</accession>
<dbReference type="Proteomes" id="UP000694700">
    <property type="component" value="Unplaced"/>
</dbReference>
<comment type="subcellular location">
    <subcellularLocation>
        <location evidence="1">Cytoplasm</location>
    </subcellularLocation>
</comment>
<dbReference type="Gene3D" id="3.40.50.300">
    <property type="entry name" value="P-loop containing nucleotide triphosphate hydrolases"/>
    <property type="match status" value="1"/>
</dbReference>
<dbReference type="Gene3D" id="1.10.238.10">
    <property type="entry name" value="EF-hand"/>
    <property type="match status" value="1"/>
</dbReference>
<dbReference type="InterPro" id="IPR027417">
    <property type="entry name" value="P-loop_NTPase"/>
</dbReference>